<evidence type="ECO:0000256" key="1">
    <source>
        <dbReference type="SAM" id="MobiDB-lite"/>
    </source>
</evidence>
<dbReference type="InterPro" id="IPR009688">
    <property type="entry name" value="FAM210A/B-like_dom"/>
</dbReference>
<dbReference type="AlphaFoldDB" id="A0AA39G254"/>
<feature type="region of interest" description="Disordered" evidence="1">
    <location>
        <begin position="213"/>
        <end position="233"/>
    </location>
</feature>
<name>A0AA39G254_MICHY</name>
<feature type="transmembrane region" description="Helical" evidence="2">
    <location>
        <begin position="312"/>
        <end position="332"/>
    </location>
</feature>
<evidence type="ECO:0000256" key="2">
    <source>
        <dbReference type="SAM" id="Phobius"/>
    </source>
</evidence>
<gene>
    <name evidence="4" type="ORF">PV327_005444</name>
</gene>
<reference evidence="4" key="1">
    <citation type="journal article" date="2023" name="bioRxiv">
        <title>Scaffold-level genome assemblies of two parasitoid biocontrol wasps reveal the parthenogenesis mechanism and an associated novel virus.</title>
        <authorList>
            <person name="Inwood S."/>
            <person name="Skelly J."/>
            <person name="Guhlin J."/>
            <person name="Harrop T."/>
            <person name="Goldson S."/>
            <person name="Dearden P."/>
        </authorList>
    </citation>
    <scope>NUCLEOTIDE SEQUENCE</scope>
    <source>
        <strain evidence="4">Lincoln</strain>
        <tissue evidence="4">Whole body</tissue>
    </source>
</reference>
<reference evidence="4" key="2">
    <citation type="submission" date="2023-03" db="EMBL/GenBank/DDBJ databases">
        <authorList>
            <person name="Inwood S.N."/>
            <person name="Skelly J.G."/>
            <person name="Guhlin J."/>
            <person name="Harrop T.W.R."/>
            <person name="Goldson S.G."/>
            <person name="Dearden P.K."/>
        </authorList>
    </citation>
    <scope>NUCLEOTIDE SEQUENCE</scope>
    <source>
        <strain evidence="4">Lincoln</strain>
        <tissue evidence="4">Whole body</tissue>
    </source>
</reference>
<dbReference type="EMBL" id="JAQQBR010000003">
    <property type="protein sequence ID" value="KAK0179716.1"/>
    <property type="molecule type" value="Genomic_DNA"/>
</dbReference>
<accession>A0AA39G254</accession>
<comment type="caution">
    <text evidence="4">The sequence shown here is derived from an EMBL/GenBank/DDBJ whole genome shotgun (WGS) entry which is preliminary data.</text>
</comment>
<keyword evidence="5" id="KW-1185">Reference proteome</keyword>
<dbReference type="Proteomes" id="UP001168972">
    <property type="component" value="Unassembled WGS sequence"/>
</dbReference>
<protein>
    <recommendedName>
        <fullName evidence="3">DUF1279 domain-containing protein</fullName>
    </recommendedName>
</protein>
<evidence type="ECO:0000313" key="4">
    <source>
        <dbReference type="EMBL" id="KAK0179716.1"/>
    </source>
</evidence>
<dbReference type="InterPro" id="IPR045866">
    <property type="entry name" value="FAM210A/B-like"/>
</dbReference>
<keyword evidence="2" id="KW-0812">Transmembrane</keyword>
<dbReference type="Pfam" id="PF06916">
    <property type="entry name" value="FAM210A-B_dom"/>
    <property type="match status" value="1"/>
</dbReference>
<feature type="transmembrane region" description="Helical" evidence="2">
    <location>
        <begin position="250"/>
        <end position="273"/>
    </location>
</feature>
<evidence type="ECO:0000313" key="5">
    <source>
        <dbReference type="Proteomes" id="UP001168972"/>
    </source>
</evidence>
<dbReference type="GO" id="GO:0005739">
    <property type="term" value="C:mitochondrion"/>
    <property type="evidence" value="ECO:0007669"/>
    <property type="project" value="TreeGrafter"/>
</dbReference>
<keyword evidence="2" id="KW-0472">Membrane</keyword>
<evidence type="ECO:0000259" key="3">
    <source>
        <dbReference type="Pfam" id="PF06916"/>
    </source>
</evidence>
<dbReference type="PANTHER" id="PTHR21377">
    <property type="entry name" value="PROTEIN FAM210B, MITOCHONDRIAL"/>
    <property type="match status" value="1"/>
</dbReference>
<organism evidence="4 5">
    <name type="scientific">Microctonus hyperodae</name>
    <name type="common">Parasitoid wasp</name>
    <dbReference type="NCBI Taxonomy" id="165561"/>
    <lineage>
        <taxon>Eukaryota</taxon>
        <taxon>Metazoa</taxon>
        <taxon>Ecdysozoa</taxon>
        <taxon>Arthropoda</taxon>
        <taxon>Hexapoda</taxon>
        <taxon>Insecta</taxon>
        <taxon>Pterygota</taxon>
        <taxon>Neoptera</taxon>
        <taxon>Endopterygota</taxon>
        <taxon>Hymenoptera</taxon>
        <taxon>Apocrita</taxon>
        <taxon>Ichneumonoidea</taxon>
        <taxon>Braconidae</taxon>
        <taxon>Euphorinae</taxon>
        <taxon>Microctonus</taxon>
    </lineage>
</organism>
<dbReference type="PANTHER" id="PTHR21377:SF0">
    <property type="entry name" value="PROTEIN FAM210B, MITOCHONDRIAL"/>
    <property type="match status" value="1"/>
</dbReference>
<proteinExistence type="predicted"/>
<keyword evidence="2" id="KW-1133">Transmembrane helix</keyword>
<feature type="domain" description="DUF1279" evidence="3">
    <location>
        <begin position="242"/>
        <end position="327"/>
    </location>
</feature>
<sequence length="343" mass="37977">MALSKIGCFQNSSIIFSRLNCATNVSINDGQYLREAIMPKYLKVVKTANIHFSGIRSYPEAPRLSLPNNVSEIFDNETGRFTPERARDIAAPILLYGSGSANRDNQRRAWNNDKSSSESWGSCDYATGDSHVSSYDCFSTVSLNSSMQSTVPKPFCSTGKSMHLNMPGGQWSIDDKYIAEYMQKSHYTALKQSSANKKYNSISLHSRLNYSTDSTTNVNTKQSSDKINNVSSTQGKLSNREKLKVALKDYGRTVIVFHVCISLMSLGACYALISSGLDVTSMLKMISVPNERLESIMANSSTFLIAYAVHKVFAPVRISITVGATPFIVRYLRRIGVLKVKKS</sequence>